<evidence type="ECO:0000256" key="1">
    <source>
        <dbReference type="SAM" id="Phobius"/>
    </source>
</evidence>
<dbReference type="Proteomes" id="UP000018426">
    <property type="component" value="Unassembled WGS sequence"/>
</dbReference>
<dbReference type="RefSeq" id="WP_004674832.1">
    <property type="nucleotide sequence ID" value="NZ_KB849218.1"/>
</dbReference>
<dbReference type="EMBL" id="APOL01000042">
    <property type="protein sequence ID" value="ENU32430.1"/>
    <property type="molecule type" value="Genomic_DNA"/>
</dbReference>
<feature type="transmembrane region" description="Helical" evidence="1">
    <location>
        <begin position="72"/>
        <end position="98"/>
    </location>
</feature>
<protein>
    <submittedName>
        <fullName evidence="2">Uncharacterized protein</fullName>
    </submittedName>
</protein>
<reference evidence="2 3" key="1">
    <citation type="submission" date="2013-02" db="EMBL/GenBank/DDBJ databases">
        <title>The Genome Sequence of Acinetobacter parvus NIPH 1103.</title>
        <authorList>
            <consortium name="The Broad Institute Genome Sequencing Platform"/>
            <consortium name="The Broad Institute Genome Sequencing Center for Infectious Disease"/>
            <person name="Cerqueira G."/>
            <person name="Feldgarden M."/>
            <person name="Courvalin P."/>
            <person name="Perichon B."/>
            <person name="Grillot-Courvalin C."/>
            <person name="Clermont D."/>
            <person name="Rocha E."/>
            <person name="Yoon E.-J."/>
            <person name="Nemec A."/>
            <person name="Walker B."/>
            <person name="Young S.K."/>
            <person name="Zeng Q."/>
            <person name="Gargeya S."/>
            <person name="Fitzgerald M."/>
            <person name="Haas B."/>
            <person name="Abouelleil A."/>
            <person name="Alvarado L."/>
            <person name="Arachchi H.M."/>
            <person name="Berlin A.M."/>
            <person name="Chapman S.B."/>
            <person name="Dewar J."/>
            <person name="Goldberg J."/>
            <person name="Griggs A."/>
            <person name="Gujja S."/>
            <person name="Hansen M."/>
            <person name="Howarth C."/>
            <person name="Imamovic A."/>
            <person name="Larimer J."/>
            <person name="McCowan C."/>
            <person name="Murphy C."/>
            <person name="Neiman D."/>
            <person name="Pearson M."/>
            <person name="Priest M."/>
            <person name="Roberts A."/>
            <person name="Saif S."/>
            <person name="Shea T."/>
            <person name="Sisk P."/>
            <person name="Sykes S."/>
            <person name="Wortman J."/>
            <person name="Nusbaum C."/>
            <person name="Birren B."/>
        </authorList>
    </citation>
    <scope>NUCLEOTIDE SEQUENCE [LARGE SCALE GENOMIC DNA]</scope>
    <source>
        <strain evidence="2 3">NIPH 1103</strain>
    </source>
</reference>
<comment type="caution">
    <text evidence="2">The sequence shown here is derived from an EMBL/GenBank/DDBJ whole genome shotgun (WGS) entry which is preliminary data.</text>
</comment>
<gene>
    <name evidence="2" type="ORF">F989_02410</name>
</gene>
<sequence>MIQISKTKINVEKIGIVATDNATVNVKKLIVKADPFKMVLQKRLSETFMWFFLILTLSCVLGSVFITNGGTAVFAFVLYIIGFIGFCISALCAVFFHISLKKN</sequence>
<proteinExistence type="predicted"/>
<organism evidence="2 3">
    <name type="scientific">Acinetobacter parvus NIPH 1103</name>
    <dbReference type="NCBI Taxonomy" id="1217671"/>
    <lineage>
        <taxon>Bacteria</taxon>
        <taxon>Pseudomonadati</taxon>
        <taxon>Pseudomonadota</taxon>
        <taxon>Gammaproteobacteria</taxon>
        <taxon>Moraxellales</taxon>
        <taxon>Moraxellaceae</taxon>
        <taxon>Acinetobacter</taxon>
    </lineage>
</organism>
<name>N8Q1Q4_9GAMM</name>
<keyword evidence="1" id="KW-0812">Transmembrane</keyword>
<evidence type="ECO:0000313" key="3">
    <source>
        <dbReference type="Proteomes" id="UP000018426"/>
    </source>
</evidence>
<dbReference type="HOGENOM" id="CLU_2257637_0_0_6"/>
<feature type="transmembrane region" description="Helical" evidence="1">
    <location>
        <begin position="47"/>
        <end position="66"/>
    </location>
</feature>
<keyword evidence="1" id="KW-1133">Transmembrane helix</keyword>
<keyword evidence="1" id="KW-0472">Membrane</keyword>
<evidence type="ECO:0000313" key="2">
    <source>
        <dbReference type="EMBL" id="ENU32430.1"/>
    </source>
</evidence>
<dbReference type="AlphaFoldDB" id="N8Q1Q4"/>
<accession>N8Q1Q4</accession>